<keyword evidence="1" id="KW-0472">Membrane</keyword>
<dbReference type="EMBL" id="FOFZ01000003">
    <property type="protein sequence ID" value="SEQ66451.1"/>
    <property type="molecule type" value="Genomic_DNA"/>
</dbReference>
<reference evidence="3" key="1">
    <citation type="submission" date="2016-10" db="EMBL/GenBank/DDBJ databases">
        <authorList>
            <person name="Varghese N."/>
            <person name="Submissions S."/>
        </authorList>
    </citation>
    <scope>NUCLEOTIDE SEQUENCE [LARGE SCALE GENOMIC DNA]</scope>
    <source>
        <strain evidence="3">DSM 15719</strain>
    </source>
</reference>
<proteinExistence type="predicted"/>
<evidence type="ECO:0000313" key="2">
    <source>
        <dbReference type="EMBL" id="SEQ66451.1"/>
    </source>
</evidence>
<keyword evidence="1" id="KW-1133">Transmembrane helix</keyword>
<accession>A0A1H9HVT2</accession>
<organism evidence="2 3">
    <name type="scientific">Flavobacterium frigoris</name>
    <dbReference type="NCBI Taxonomy" id="229204"/>
    <lineage>
        <taxon>Bacteria</taxon>
        <taxon>Pseudomonadati</taxon>
        <taxon>Bacteroidota</taxon>
        <taxon>Flavobacteriia</taxon>
        <taxon>Flavobacteriales</taxon>
        <taxon>Flavobacteriaceae</taxon>
        <taxon>Flavobacterium</taxon>
    </lineage>
</organism>
<dbReference type="AlphaFoldDB" id="A0A1H9HVT2"/>
<sequence>MTTDTPDLITFVIVYIKLYVFNLNCIIFNIFFAKLWRFI</sequence>
<keyword evidence="1" id="KW-0812">Transmembrane</keyword>
<gene>
    <name evidence="2" type="ORF">SAMN05444355_103272</name>
</gene>
<name>A0A1H9HVT2_FLAFI</name>
<evidence type="ECO:0000313" key="3">
    <source>
        <dbReference type="Proteomes" id="UP000183658"/>
    </source>
</evidence>
<keyword evidence="3" id="KW-1185">Reference proteome</keyword>
<protein>
    <submittedName>
        <fullName evidence="2">Uncharacterized protein</fullName>
    </submittedName>
</protein>
<evidence type="ECO:0000256" key="1">
    <source>
        <dbReference type="SAM" id="Phobius"/>
    </source>
</evidence>
<dbReference type="Proteomes" id="UP000183658">
    <property type="component" value="Unassembled WGS sequence"/>
</dbReference>
<feature type="transmembrane region" description="Helical" evidence="1">
    <location>
        <begin position="12"/>
        <end position="33"/>
    </location>
</feature>